<keyword evidence="2" id="KW-1185">Reference proteome</keyword>
<dbReference type="EMBL" id="CP095073">
    <property type="protein sequence ID" value="UOQ45003.1"/>
    <property type="molecule type" value="Genomic_DNA"/>
</dbReference>
<dbReference type="SUPFAM" id="SSF75005">
    <property type="entry name" value="Arabinanase/levansucrase/invertase"/>
    <property type="match status" value="1"/>
</dbReference>
<dbReference type="Proteomes" id="UP000831787">
    <property type="component" value="Chromosome"/>
</dbReference>
<dbReference type="Gene3D" id="2.115.10.20">
    <property type="entry name" value="Glycosyl hydrolase domain, family 43"/>
    <property type="match status" value="1"/>
</dbReference>
<gene>
    <name evidence="1" type="ORF">MUN89_03355</name>
</gene>
<dbReference type="PANTHER" id="PTHR37036:SF2">
    <property type="entry name" value="DUF1861 FAMILY PROTEIN"/>
    <property type="match status" value="1"/>
</dbReference>
<name>A0ABY4EMB9_9BACI</name>
<evidence type="ECO:0000313" key="2">
    <source>
        <dbReference type="Proteomes" id="UP000831787"/>
    </source>
</evidence>
<proteinExistence type="predicted"/>
<accession>A0ABY4EMB9</accession>
<dbReference type="InterPro" id="IPR023296">
    <property type="entry name" value="Glyco_hydro_beta-prop_sf"/>
</dbReference>
<dbReference type="RefSeq" id="WP_244711399.1">
    <property type="nucleotide sequence ID" value="NZ_CP095073.1"/>
</dbReference>
<dbReference type="InterPro" id="IPR015045">
    <property type="entry name" value="MPT-1-like_LmxM"/>
</dbReference>
<dbReference type="Pfam" id="PF08950">
    <property type="entry name" value="DUF1861"/>
    <property type="match status" value="1"/>
</dbReference>
<protein>
    <submittedName>
        <fullName evidence="1">DUF1861 family protein</fullName>
    </submittedName>
</protein>
<evidence type="ECO:0000313" key="1">
    <source>
        <dbReference type="EMBL" id="UOQ45003.1"/>
    </source>
</evidence>
<sequence length="315" mass="35316">MYRVESLLTEYRANRLVKEAEKLIFAGVGKRDVYNITAPFEDNGKRIIAGRVEARDSENSEVVFFSEQNGEWRPEPGLPTYSLQDPFVSKIHDELVFGGVEIFPHPTNEGALSWRTVFYKGDGLSGLTRFASGPDGMKDIRLVELEDKSIGVFTRPQGEKGGRGKMGYTSISQLEELQAETIAEAPLIESHFADEEWGGANEVRLLKNNEIGVLGHMAAFDEAGNRHYYPIVFQYDPVHNQISHMKIIACRDDFPEGEAKRPDLTDVLFSGGIERLNNQEAALYVGASDAEAYRAVIFDPFVSLEQQNSLFRRGM</sequence>
<organism evidence="1 2">
    <name type="scientific">Halobacillus salinarum</name>
    <dbReference type="NCBI Taxonomy" id="2932257"/>
    <lineage>
        <taxon>Bacteria</taxon>
        <taxon>Bacillati</taxon>
        <taxon>Bacillota</taxon>
        <taxon>Bacilli</taxon>
        <taxon>Bacillales</taxon>
        <taxon>Bacillaceae</taxon>
        <taxon>Halobacillus</taxon>
    </lineage>
</organism>
<reference evidence="1 2" key="1">
    <citation type="submission" date="2022-04" db="EMBL/GenBank/DDBJ databases">
        <title>Halobacillus sp. isolated from saltern.</title>
        <authorList>
            <person name="Won M."/>
            <person name="Lee C.-M."/>
            <person name="Woen H.-Y."/>
            <person name="Kwon S.-W."/>
        </authorList>
    </citation>
    <scope>NUCLEOTIDE SEQUENCE [LARGE SCALE GENOMIC DNA]</scope>
    <source>
        <strain evidence="1 2">SSBR10-3</strain>
    </source>
</reference>
<dbReference type="PANTHER" id="PTHR37036">
    <property type="match status" value="1"/>
</dbReference>